<proteinExistence type="predicted"/>
<evidence type="ECO:0000256" key="1">
    <source>
        <dbReference type="SAM" id="Phobius"/>
    </source>
</evidence>
<feature type="transmembrane region" description="Helical" evidence="1">
    <location>
        <begin position="208"/>
        <end position="229"/>
    </location>
</feature>
<dbReference type="RefSeq" id="WP_353715266.1">
    <property type="nucleotide sequence ID" value="NZ_CP159307.1"/>
</dbReference>
<feature type="transmembrane region" description="Helical" evidence="1">
    <location>
        <begin position="12"/>
        <end position="31"/>
    </location>
</feature>
<name>A0AAU8GCB4_9CHLR</name>
<protein>
    <submittedName>
        <fullName evidence="2">DUF1538 domain-containing protein</fullName>
    </submittedName>
</protein>
<feature type="transmembrane region" description="Helical" evidence="1">
    <location>
        <begin position="37"/>
        <end position="59"/>
    </location>
</feature>
<feature type="transmembrane region" description="Helical" evidence="1">
    <location>
        <begin position="148"/>
        <end position="166"/>
    </location>
</feature>
<gene>
    <name evidence="2" type="ORF">ABV300_04165</name>
</gene>
<dbReference type="AlphaFoldDB" id="A0AAU8GCB4"/>
<dbReference type="InterPro" id="IPR011435">
    <property type="entry name" value="UmpAB"/>
</dbReference>
<accession>A0AAU8GCB4</accession>
<reference evidence="2" key="1">
    <citation type="submission" date="2024-06" db="EMBL/GenBank/DDBJ databases">
        <title>A Novel Isolate, Dehalogenimonas sp. Strain 4OHTPN, Dechlorinates Aromatic 4 Hydroxy chlorothalonil by a Novel Reductive Dehalogenase.</title>
        <authorList>
            <person name="Liu G."/>
        </authorList>
    </citation>
    <scope>NUCLEOTIDE SEQUENCE</scope>
    <source>
        <strain evidence="2">4OHTPN</strain>
    </source>
</reference>
<feature type="transmembrane region" description="Helical" evidence="1">
    <location>
        <begin position="80"/>
        <end position="97"/>
    </location>
</feature>
<dbReference type="Pfam" id="PF07556">
    <property type="entry name" value="DUF1538"/>
    <property type="match status" value="1"/>
</dbReference>
<evidence type="ECO:0000313" key="2">
    <source>
        <dbReference type="EMBL" id="XCH34081.1"/>
    </source>
</evidence>
<keyword evidence="1" id="KW-0472">Membrane</keyword>
<feature type="transmembrane region" description="Helical" evidence="1">
    <location>
        <begin position="121"/>
        <end position="141"/>
    </location>
</feature>
<keyword evidence="1" id="KW-0812">Transmembrane</keyword>
<feature type="transmembrane region" description="Helical" evidence="1">
    <location>
        <begin position="178"/>
        <end position="201"/>
    </location>
</feature>
<keyword evidence="1" id="KW-1133">Transmembrane helix</keyword>
<organism evidence="2">
    <name type="scientific">Dehalogenimonas sp. 4OHTPN</name>
    <dbReference type="NCBI Taxonomy" id="3166643"/>
    <lineage>
        <taxon>Bacteria</taxon>
        <taxon>Bacillati</taxon>
        <taxon>Chloroflexota</taxon>
        <taxon>Dehalococcoidia</taxon>
        <taxon>Dehalococcoidales</taxon>
        <taxon>Dehalococcoidaceae</taxon>
        <taxon>Dehalogenimonas</taxon>
    </lineage>
</organism>
<sequence>MGNLFRETLIGVVKATAPLIVVIILLQVVFVQASGVLFLRFVIGTLLVIAGIVLFLLGIEIGILPAGRLVGSGLIQSRSIWLIAAVAFLIGFSTTIAEPDVLVLSMQAEEISGGEINGNSLVYIIGIGLAVFTVLAMLRILAGIKMAYLLAASYLVVIILAVLTPADFVPLAFDSGSVTTGALTAPIVISLGIGFSSVLAGRSPVSDGFGLIGFASIGPIIAVMIMGIITG</sequence>
<dbReference type="EMBL" id="CP159307">
    <property type="protein sequence ID" value="XCH34081.1"/>
    <property type="molecule type" value="Genomic_DNA"/>
</dbReference>